<sequence>METKDRQSAESLEVLKAELKEAQSAYQEAEARLTEKNVELETQAELLAEARRSLEELQEKASKSQEREIQQTEIDELKQQIVKASEPTCICKTGRTRC</sequence>
<organism evidence="2 3">
    <name type="scientific">Metschnikowia pulcherrima</name>
    <dbReference type="NCBI Taxonomy" id="27326"/>
    <lineage>
        <taxon>Eukaryota</taxon>
        <taxon>Fungi</taxon>
        <taxon>Dikarya</taxon>
        <taxon>Ascomycota</taxon>
        <taxon>Saccharomycotina</taxon>
        <taxon>Pichiomycetes</taxon>
        <taxon>Metschnikowiaceae</taxon>
        <taxon>Metschnikowia</taxon>
    </lineage>
</organism>
<reference evidence="2" key="1">
    <citation type="submission" date="2020-10" db="EMBL/GenBank/DDBJ databases">
        <title>The Whole-Genome Sequence of Metschnikowia persimmonesis, a Novel Endophytic Yeast Species Isolated from Medicinal Plant Diospyros kaki Thumb.</title>
        <authorList>
            <person name="Rahmat E."/>
            <person name="Kang Y."/>
        </authorList>
    </citation>
    <scope>NUCLEOTIDE SEQUENCE</scope>
    <source>
        <strain evidence="2">KIOM G15050</strain>
    </source>
</reference>
<gene>
    <name evidence="2" type="ORF">HF325_001397</name>
</gene>
<keyword evidence="3" id="KW-1185">Reference proteome</keyword>
<dbReference type="AlphaFoldDB" id="A0A8H7GWR6"/>
<dbReference type="Proteomes" id="UP000649328">
    <property type="component" value="Unassembled WGS sequence"/>
</dbReference>
<keyword evidence="1" id="KW-0175">Coiled coil</keyword>
<dbReference type="OrthoDB" id="10600151at2759"/>
<evidence type="ECO:0000313" key="2">
    <source>
        <dbReference type="EMBL" id="KAF8003949.1"/>
    </source>
</evidence>
<protein>
    <submittedName>
        <fullName evidence="2">Uncharacterized protein</fullName>
    </submittedName>
</protein>
<accession>A0A8H7GWR6</accession>
<comment type="caution">
    <text evidence="2">The sequence shown here is derived from an EMBL/GenBank/DDBJ whole genome shotgun (WGS) entry which is preliminary data.</text>
</comment>
<evidence type="ECO:0000256" key="1">
    <source>
        <dbReference type="SAM" id="Coils"/>
    </source>
</evidence>
<proteinExistence type="predicted"/>
<feature type="coiled-coil region" evidence="1">
    <location>
        <begin position="9"/>
        <end position="80"/>
    </location>
</feature>
<dbReference type="EMBL" id="JACBPP010000002">
    <property type="protein sequence ID" value="KAF8003949.1"/>
    <property type="molecule type" value="Genomic_DNA"/>
</dbReference>
<evidence type="ECO:0000313" key="3">
    <source>
        <dbReference type="Proteomes" id="UP000649328"/>
    </source>
</evidence>
<name>A0A8H7GWR6_9ASCO</name>